<dbReference type="EMBL" id="WIWT01000013">
    <property type="protein sequence ID" value="KAF3217682.1"/>
    <property type="molecule type" value="Genomic_DNA"/>
</dbReference>
<comment type="caution">
    <text evidence="5">The sequence shown here is derived from an EMBL/GenBank/DDBJ whole genome shotgun (WGS) entry which is preliminary data.</text>
</comment>
<feature type="chain" id="PRO_5041172665" description="Ubiquitin 3 binding protein But2 C-terminal domain-containing protein" evidence="1">
    <location>
        <begin position="19"/>
        <end position="378"/>
    </location>
</feature>
<reference evidence="6 7" key="1">
    <citation type="submission" date="2019-06" db="EMBL/GenBank/DDBJ databases">
        <authorList>
            <person name="Palmer J.M."/>
        </authorList>
    </citation>
    <scope>NUCLEOTIDE SEQUENCE [LARGE SCALE GENOMIC DNA]</scope>
    <source>
        <strain evidence="5 6">TWF106</strain>
        <strain evidence="4 8">TWF191</strain>
        <strain evidence="3">TWF679</strain>
        <strain evidence="2 7">TWF788</strain>
    </source>
</reference>
<accession>A0A6G1MK63</accession>
<evidence type="ECO:0000313" key="5">
    <source>
        <dbReference type="EMBL" id="KAF3226550.1"/>
    </source>
</evidence>
<dbReference type="EMBL" id="WIWS01000010">
    <property type="protein sequence ID" value="KAF3226550.1"/>
    <property type="molecule type" value="Genomic_DNA"/>
</dbReference>
<dbReference type="Proteomes" id="UP000614610">
    <property type="component" value="Unassembled WGS sequence"/>
</dbReference>
<evidence type="ECO:0000313" key="3">
    <source>
        <dbReference type="EMBL" id="KAF3217682.1"/>
    </source>
</evidence>
<protein>
    <recommendedName>
        <fullName evidence="9">Ubiquitin 3 binding protein But2 C-terminal domain-containing protein</fullName>
    </recommendedName>
</protein>
<sequence>MKSLTAWLLFGLAASANAASCNRDNCLRGLLGKKLTQECLSYASAAKTAPPTYTYTRDVMQLKQVTITPSAVVLHKTTIGEAKIITTTIYTTLPPAMEAAGTTSTPKLVKRAEIPIPKYVSSVCSGEVGRRFLSACSCIIAELNTAKVKVVLPAVTPRSTTITNCVTKLQTTTLPIPTSTIIVTAAAATSVKTTVEVVKSTPSALPQSTTFKIKLKGGLHDGRYLFPGPVFDEQPGIYYSMFTPNRDDSIDFKMNKDGVISSVTGGLNLTYSTDFDDDSRYPPEKEGDPMIRVPSFVFLMAAETQAIPDYNSYPIKCALTGTDLACGAGAKRIESGWYAFGIDATNYIPTLGLCKPNHDWIYWPGQKVGLSIEWNKSP</sequence>
<dbReference type="OrthoDB" id="5321748at2759"/>
<evidence type="ECO:0000313" key="6">
    <source>
        <dbReference type="Proteomes" id="UP000472727"/>
    </source>
</evidence>
<dbReference type="Proteomes" id="UP000479691">
    <property type="component" value="Unassembled WGS sequence"/>
</dbReference>
<dbReference type="AlphaFoldDB" id="A0A6G1MK63"/>
<dbReference type="EMBL" id="WIPF01000048">
    <property type="protein sequence ID" value="KAF3220045.1"/>
    <property type="molecule type" value="Genomic_DNA"/>
</dbReference>
<evidence type="ECO:0008006" key="9">
    <source>
        <dbReference type="Google" id="ProtNLM"/>
    </source>
</evidence>
<evidence type="ECO:0000313" key="7">
    <source>
        <dbReference type="Proteomes" id="UP000479691"/>
    </source>
</evidence>
<name>A0A6G1MK63_ORBOL</name>
<evidence type="ECO:0000313" key="4">
    <source>
        <dbReference type="EMBL" id="KAF3220045.1"/>
    </source>
</evidence>
<evidence type="ECO:0000256" key="1">
    <source>
        <dbReference type="SAM" id="SignalP"/>
    </source>
</evidence>
<proteinExistence type="predicted"/>
<evidence type="ECO:0000313" key="2">
    <source>
        <dbReference type="EMBL" id="KAF3185877.1"/>
    </source>
</evidence>
<dbReference type="EMBL" id="JAABOE010000019">
    <property type="protein sequence ID" value="KAF3185877.1"/>
    <property type="molecule type" value="Genomic_DNA"/>
</dbReference>
<keyword evidence="1" id="KW-0732">Signal</keyword>
<gene>
    <name evidence="5" type="ORF">TWF106_000291</name>
    <name evidence="4" type="ORF">TWF191_007616</name>
    <name evidence="3" type="ORF">TWF679_001884</name>
    <name evidence="2" type="ORF">TWF788_003925</name>
</gene>
<dbReference type="Proteomes" id="UP000472727">
    <property type="component" value="Unassembled WGS sequence"/>
</dbReference>
<organism evidence="5 6">
    <name type="scientific">Orbilia oligospora</name>
    <name type="common">Nematode-trapping fungus</name>
    <name type="synonym">Arthrobotrys oligospora</name>
    <dbReference type="NCBI Taxonomy" id="2813651"/>
    <lineage>
        <taxon>Eukaryota</taxon>
        <taxon>Fungi</taxon>
        <taxon>Dikarya</taxon>
        <taxon>Ascomycota</taxon>
        <taxon>Pezizomycotina</taxon>
        <taxon>Orbiliomycetes</taxon>
        <taxon>Orbiliales</taxon>
        <taxon>Orbiliaceae</taxon>
        <taxon>Orbilia</taxon>
    </lineage>
</organism>
<evidence type="ECO:0000313" key="8">
    <source>
        <dbReference type="Proteomes" id="UP000483672"/>
    </source>
</evidence>
<feature type="signal peptide" evidence="1">
    <location>
        <begin position="1"/>
        <end position="18"/>
    </location>
</feature>
<dbReference type="Proteomes" id="UP000483672">
    <property type="component" value="Unassembled WGS sequence"/>
</dbReference>